<dbReference type="PANTHER" id="PTHR32196:SF72">
    <property type="entry name" value="RIBOSE IMPORT PERMEASE PROTEIN RBSC"/>
    <property type="match status" value="1"/>
</dbReference>
<sequence>MSTASPQHSDDQVAAAVLPPSTGAVHDATNELGISAGRQRARSLTSTLLRSGALVVLLLTCLLAAVFDEGFASADNLRNVALAASFLGIIAAGMTFVIISGGIDLSVGSLFALGVLVSAFQSKHGSFVAIAISLACCAAAGLVQGLVIAYLRLPPFIVTLAGLTGIRGIVYYITDEGNTVPQVPGKKWFEHLGTGKFLTLGLPVWIMLVVFAVGWWLLNRTAFGQAVQTIGGSDTAAELMGLPVKRVKVLVYVLSGFCAGLAGVLTTALSGGGQEARIGDSYELVAIAAVVIGGTLLSGGVGSMAGSLAGILLWYVINNIVVQGLQFNTYVQQVISGGFLLVVVVLQTQLGRRAAGAVR</sequence>
<proteinExistence type="predicted"/>
<feature type="transmembrane region" description="Helical" evidence="6">
    <location>
        <begin position="284"/>
        <end position="317"/>
    </location>
</feature>
<evidence type="ECO:0000256" key="4">
    <source>
        <dbReference type="ARBA" id="ARBA00022989"/>
    </source>
</evidence>
<feature type="transmembrane region" description="Helical" evidence="6">
    <location>
        <begin position="195"/>
        <end position="218"/>
    </location>
</feature>
<feature type="transmembrane region" description="Helical" evidence="6">
    <location>
        <begin position="48"/>
        <end position="67"/>
    </location>
</feature>
<keyword evidence="4 6" id="KW-1133">Transmembrane helix</keyword>
<feature type="transmembrane region" description="Helical" evidence="6">
    <location>
        <begin position="249"/>
        <end position="272"/>
    </location>
</feature>
<dbReference type="PANTHER" id="PTHR32196">
    <property type="entry name" value="ABC TRANSPORTER PERMEASE PROTEIN YPHD-RELATED-RELATED"/>
    <property type="match status" value="1"/>
</dbReference>
<feature type="transmembrane region" description="Helical" evidence="6">
    <location>
        <begin position="329"/>
        <end position="346"/>
    </location>
</feature>
<dbReference type="OrthoDB" id="9808136at2"/>
<name>A0A420XUB2_9ACTN</name>
<feature type="transmembrane region" description="Helical" evidence="6">
    <location>
        <begin position="87"/>
        <end position="120"/>
    </location>
</feature>
<dbReference type="InParanoid" id="A0A420XUB2"/>
<dbReference type="Pfam" id="PF02653">
    <property type="entry name" value="BPD_transp_2"/>
    <property type="match status" value="1"/>
</dbReference>
<feature type="transmembrane region" description="Helical" evidence="6">
    <location>
        <begin position="127"/>
        <end position="150"/>
    </location>
</feature>
<comment type="subcellular location">
    <subcellularLocation>
        <location evidence="1">Cell membrane</location>
        <topology evidence="1">Multi-pass membrane protein</topology>
    </subcellularLocation>
</comment>
<evidence type="ECO:0000313" key="8">
    <source>
        <dbReference type="Proteomes" id="UP000281955"/>
    </source>
</evidence>
<reference evidence="7 8" key="1">
    <citation type="submission" date="2018-10" db="EMBL/GenBank/DDBJ databases">
        <title>Genomic Encyclopedia of Archaeal and Bacterial Type Strains, Phase II (KMG-II): from individual species to whole genera.</title>
        <authorList>
            <person name="Goeker M."/>
        </authorList>
    </citation>
    <scope>NUCLEOTIDE SEQUENCE [LARGE SCALE GENOMIC DNA]</scope>
    <source>
        <strain evidence="7 8">RP-AC37</strain>
    </source>
</reference>
<evidence type="ECO:0000256" key="2">
    <source>
        <dbReference type="ARBA" id="ARBA00022475"/>
    </source>
</evidence>
<feature type="transmembrane region" description="Helical" evidence="6">
    <location>
        <begin position="156"/>
        <end position="174"/>
    </location>
</feature>
<dbReference type="GO" id="GO:0005886">
    <property type="term" value="C:plasma membrane"/>
    <property type="evidence" value="ECO:0007669"/>
    <property type="project" value="UniProtKB-SubCell"/>
</dbReference>
<evidence type="ECO:0000256" key="3">
    <source>
        <dbReference type="ARBA" id="ARBA00022692"/>
    </source>
</evidence>
<comment type="caution">
    <text evidence="7">The sequence shown here is derived from an EMBL/GenBank/DDBJ whole genome shotgun (WGS) entry which is preliminary data.</text>
</comment>
<protein>
    <submittedName>
        <fullName evidence="7">Ribose transport system permease protein</fullName>
    </submittedName>
</protein>
<keyword evidence="3 6" id="KW-0812">Transmembrane</keyword>
<evidence type="ECO:0000313" key="7">
    <source>
        <dbReference type="EMBL" id="RKS80415.1"/>
    </source>
</evidence>
<evidence type="ECO:0000256" key="1">
    <source>
        <dbReference type="ARBA" id="ARBA00004651"/>
    </source>
</evidence>
<dbReference type="AlphaFoldDB" id="A0A420XUB2"/>
<dbReference type="InterPro" id="IPR001851">
    <property type="entry name" value="ABC_transp_permease"/>
</dbReference>
<keyword evidence="8" id="KW-1185">Reference proteome</keyword>
<keyword evidence="5 6" id="KW-0472">Membrane</keyword>
<dbReference type="CDD" id="cd06579">
    <property type="entry name" value="TM_PBP1_transp_AraH_like"/>
    <property type="match status" value="1"/>
</dbReference>
<accession>A0A420XUB2</accession>
<keyword evidence="2" id="KW-1003">Cell membrane</keyword>
<evidence type="ECO:0000256" key="6">
    <source>
        <dbReference type="SAM" id="Phobius"/>
    </source>
</evidence>
<dbReference type="GO" id="GO:0022857">
    <property type="term" value="F:transmembrane transporter activity"/>
    <property type="evidence" value="ECO:0007669"/>
    <property type="project" value="InterPro"/>
</dbReference>
<dbReference type="Proteomes" id="UP000281955">
    <property type="component" value="Unassembled WGS sequence"/>
</dbReference>
<dbReference type="RefSeq" id="WP_121192100.1">
    <property type="nucleotide sequence ID" value="NZ_RBWV01000009.1"/>
</dbReference>
<dbReference type="EMBL" id="RBWV01000009">
    <property type="protein sequence ID" value="RKS80415.1"/>
    <property type="molecule type" value="Genomic_DNA"/>
</dbReference>
<gene>
    <name evidence="7" type="ORF">CLV35_0847</name>
</gene>
<evidence type="ECO:0000256" key="5">
    <source>
        <dbReference type="ARBA" id="ARBA00023136"/>
    </source>
</evidence>
<organism evidence="7 8">
    <name type="scientific">Motilibacter peucedani</name>
    <dbReference type="NCBI Taxonomy" id="598650"/>
    <lineage>
        <taxon>Bacteria</taxon>
        <taxon>Bacillati</taxon>
        <taxon>Actinomycetota</taxon>
        <taxon>Actinomycetes</taxon>
        <taxon>Motilibacterales</taxon>
        <taxon>Motilibacteraceae</taxon>
        <taxon>Motilibacter</taxon>
    </lineage>
</organism>